<dbReference type="PRINTS" id="PR00019">
    <property type="entry name" value="LEURICHRPT"/>
</dbReference>
<dbReference type="InterPro" id="IPR003591">
    <property type="entry name" value="Leu-rich_rpt_typical-subtyp"/>
</dbReference>
<proteinExistence type="inferred from homology"/>
<dbReference type="InterPro" id="IPR001611">
    <property type="entry name" value="Leu-rich_rpt"/>
</dbReference>
<dbReference type="STRING" id="3821.A0A151S3X2"/>
<evidence type="ECO:0000256" key="1">
    <source>
        <dbReference type="ARBA" id="ARBA00004236"/>
    </source>
</evidence>
<dbReference type="PANTHER" id="PTHR48065">
    <property type="entry name" value="OS10G0469600 PROTEIN"/>
    <property type="match status" value="1"/>
</dbReference>
<evidence type="ECO:0000256" key="11">
    <source>
        <dbReference type="ARBA" id="ARBA00023180"/>
    </source>
</evidence>
<dbReference type="EMBL" id="KQ483474">
    <property type="protein sequence ID" value="KYP49513.1"/>
    <property type="molecule type" value="Genomic_DNA"/>
</dbReference>
<feature type="transmembrane region" description="Helical" evidence="12">
    <location>
        <begin position="680"/>
        <end position="702"/>
    </location>
</feature>
<keyword evidence="6" id="KW-0732">Signal</keyword>
<dbReference type="GO" id="GO:0016301">
    <property type="term" value="F:kinase activity"/>
    <property type="evidence" value="ECO:0007669"/>
    <property type="project" value="UniProtKB-KW"/>
</dbReference>
<keyword evidence="7" id="KW-0677">Repeat</keyword>
<dbReference type="OMA" id="ANCHRRI"/>
<dbReference type="SMART" id="SM00369">
    <property type="entry name" value="LRR_TYP"/>
    <property type="match status" value="6"/>
</dbReference>
<dbReference type="Gene3D" id="3.80.10.10">
    <property type="entry name" value="Ribonuclease Inhibitor"/>
    <property type="match status" value="4"/>
</dbReference>
<dbReference type="PANTHER" id="PTHR48065:SF18">
    <property type="entry name" value="LRR RECEPTOR-LIKE KINASE FAMILY PROTEIN"/>
    <property type="match status" value="1"/>
</dbReference>
<name>A0A151S3X2_CAJCA</name>
<sequence length="737" mass="83094">MLSTWTEDEDNRDCCTWKGIHCNNETGQVHELHLRGSETYYLTGTMNITSLIHLQKIERVDLSYNNFMWNGQAPSELGNLSKFKYLDLSGNSFSGAIPFQVGNLPILHTLILGYNLNLKINDEDISFLFPSHSNLSTSLSILDLSDNMLTSSTFQLLFNYSLNLRQLYLSGNDIVLSSSFYPNFPSLVILDLSENNMTSSIFEGNFNFSSKLRELYLHGCCLTDKSFLVSSASNKSSSSSLVTLVLSYNSLKSSAIFNWIFNFTSNLRSLYLNENWLEGLIPDEFGKVMKSLEVLHLETNKLQGEIPASLWNIFTLKELYLNRNNLSGEISNIIQNSSHATTAMLTLDLSNNQITGQLPNCWKHLKNSLELLDLSNNKLSGKIPKSIGTLVNLQALVLRNNSLTGGLPFTLKNCTDLVMLDVSENFLFGPIPLWIGENLQELIILSLRVNRFFRSVPANLCYLRQIHFLDLSRNNLSGGIPTCLGHFTELGEREITTYEIVKGRKITSSYTSLDIYDSNVLFTWKGQDYVFWNPEFLLKSIDLSSNDLTGAIPKEIGYLVGLVSLNLSRNKLDGEIPTEIENLSWLEFLDLSRNKFSGKIPFNLSKIDRLGVLDLSNNDLSGRIPWEGHLETFDASSFEGNLELCGEPLNKSCPGDKTTAKPQEPAVHGEEDNSVFNEALYMSLGLGFFAGFWGLLGPIILWKPWRIAYLRFLNRVTDYVFVTVELNIAKCCRWSES</sequence>
<evidence type="ECO:0000256" key="6">
    <source>
        <dbReference type="ARBA" id="ARBA00022729"/>
    </source>
</evidence>
<keyword evidence="14" id="KW-1185">Reference proteome</keyword>
<dbReference type="InterPro" id="IPR032675">
    <property type="entry name" value="LRR_dom_sf"/>
</dbReference>
<dbReference type="FunFam" id="3.80.10.10:FF:000213">
    <property type="entry name" value="Tyrosine-sulfated glycopeptide receptor 1"/>
    <property type="match status" value="1"/>
</dbReference>
<organism evidence="13 14">
    <name type="scientific">Cajanus cajan</name>
    <name type="common">Pigeon pea</name>
    <name type="synonym">Cajanus indicus</name>
    <dbReference type="NCBI Taxonomy" id="3821"/>
    <lineage>
        <taxon>Eukaryota</taxon>
        <taxon>Viridiplantae</taxon>
        <taxon>Streptophyta</taxon>
        <taxon>Embryophyta</taxon>
        <taxon>Tracheophyta</taxon>
        <taxon>Spermatophyta</taxon>
        <taxon>Magnoliopsida</taxon>
        <taxon>eudicotyledons</taxon>
        <taxon>Gunneridae</taxon>
        <taxon>Pentapetalae</taxon>
        <taxon>rosids</taxon>
        <taxon>fabids</taxon>
        <taxon>Fabales</taxon>
        <taxon>Fabaceae</taxon>
        <taxon>Papilionoideae</taxon>
        <taxon>50 kb inversion clade</taxon>
        <taxon>NPAAA clade</taxon>
        <taxon>indigoferoid/millettioid clade</taxon>
        <taxon>Phaseoleae</taxon>
        <taxon>Cajanus</taxon>
    </lineage>
</organism>
<comment type="subcellular location">
    <subcellularLocation>
        <location evidence="1">Cell membrane</location>
    </subcellularLocation>
</comment>
<evidence type="ECO:0000256" key="8">
    <source>
        <dbReference type="ARBA" id="ARBA00022989"/>
    </source>
</evidence>
<keyword evidence="13" id="KW-0808">Transferase</keyword>
<dbReference type="AlphaFoldDB" id="A0A151S3X2"/>
<evidence type="ECO:0000313" key="13">
    <source>
        <dbReference type="EMBL" id="KYP49513.1"/>
    </source>
</evidence>
<evidence type="ECO:0000256" key="7">
    <source>
        <dbReference type="ARBA" id="ARBA00022737"/>
    </source>
</evidence>
<keyword evidence="10 13" id="KW-0675">Receptor</keyword>
<comment type="similarity">
    <text evidence="2">Belongs to the RLP family.</text>
</comment>
<evidence type="ECO:0000256" key="10">
    <source>
        <dbReference type="ARBA" id="ARBA00023170"/>
    </source>
</evidence>
<evidence type="ECO:0000313" key="14">
    <source>
        <dbReference type="Proteomes" id="UP000075243"/>
    </source>
</evidence>
<dbReference type="Gramene" id="C.cajan_26873.t">
    <property type="protein sequence ID" value="C.cajan_26873.t"/>
    <property type="gene ID" value="C.cajan_26873"/>
</dbReference>
<evidence type="ECO:0000256" key="9">
    <source>
        <dbReference type="ARBA" id="ARBA00023136"/>
    </source>
</evidence>
<dbReference type="GO" id="GO:0005886">
    <property type="term" value="C:plasma membrane"/>
    <property type="evidence" value="ECO:0007669"/>
    <property type="project" value="UniProtKB-SubCell"/>
</dbReference>
<evidence type="ECO:0000256" key="5">
    <source>
        <dbReference type="ARBA" id="ARBA00022692"/>
    </source>
</evidence>
<dbReference type="Pfam" id="PF00560">
    <property type="entry name" value="LRR_1"/>
    <property type="match status" value="8"/>
</dbReference>
<dbReference type="Proteomes" id="UP000075243">
    <property type="component" value="Unassembled WGS sequence"/>
</dbReference>
<evidence type="ECO:0000256" key="4">
    <source>
        <dbReference type="ARBA" id="ARBA00022614"/>
    </source>
</evidence>
<evidence type="ECO:0000256" key="12">
    <source>
        <dbReference type="SAM" id="Phobius"/>
    </source>
</evidence>
<evidence type="ECO:0000256" key="2">
    <source>
        <dbReference type="ARBA" id="ARBA00009592"/>
    </source>
</evidence>
<gene>
    <name evidence="13" type="ORF">KK1_028708</name>
</gene>
<dbReference type="FunFam" id="3.80.10.10:FF:000041">
    <property type="entry name" value="LRR receptor-like serine/threonine-protein kinase ERECTA"/>
    <property type="match status" value="2"/>
</dbReference>
<keyword evidence="13" id="KW-0418">Kinase</keyword>
<dbReference type="SUPFAM" id="SSF52058">
    <property type="entry name" value="L domain-like"/>
    <property type="match status" value="1"/>
</dbReference>
<dbReference type="Pfam" id="PF13855">
    <property type="entry name" value="LRR_8"/>
    <property type="match status" value="1"/>
</dbReference>
<evidence type="ECO:0000256" key="3">
    <source>
        <dbReference type="ARBA" id="ARBA00022475"/>
    </source>
</evidence>
<reference evidence="13" key="1">
    <citation type="journal article" date="2012" name="Nat. Biotechnol.">
        <title>Draft genome sequence of pigeonpea (Cajanus cajan), an orphan legume crop of resource-poor farmers.</title>
        <authorList>
            <person name="Varshney R.K."/>
            <person name="Chen W."/>
            <person name="Li Y."/>
            <person name="Bharti A.K."/>
            <person name="Saxena R.K."/>
            <person name="Schlueter J.A."/>
            <person name="Donoghue M.T."/>
            <person name="Azam S."/>
            <person name="Fan G."/>
            <person name="Whaley A.M."/>
            <person name="Farmer A.D."/>
            <person name="Sheridan J."/>
            <person name="Iwata A."/>
            <person name="Tuteja R."/>
            <person name="Penmetsa R.V."/>
            <person name="Wu W."/>
            <person name="Upadhyaya H.D."/>
            <person name="Yang S.P."/>
            <person name="Shah T."/>
            <person name="Saxena K.B."/>
            <person name="Michael T."/>
            <person name="McCombie W.R."/>
            <person name="Yang B."/>
            <person name="Zhang G."/>
            <person name="Yang H."/>
            <person name="Wang J."/>
            <person name="Spillane C."/>
            <person name="Cook D.R."/>
            <person name="May G.D."/>
            <person name="Xu X."/>
            <person name="Jackson S.A."/>
        </authorList>
    </citation>
    <scope>NUCLEOTIDE SEQUENCE [LARGE SCALE GENOMIC DNA]</scope>
</reference>
<protein>
    <submittedName>
        <fullName evidence="13">Receptor-like protein kinase BRI1-like 3</fullName>
    </submittedName>
</protein>
<keyword evidence="8 12" id="KW-1133">Transmembrane helix</keyword>
<keyword evidence="9 12" id="KW-0472">Membrane</keyword>
<dbReference type="SUPFAM" id="SSF52047">
    <property type="entry name" value="RNI-like"/>
    <property type="match status" value="1"/>
</dbReference>
<keyword evidence="4" id="KW-0433">Leucine-rich repeat</keyword>
<keyword evidence="5 12" id="KW-0812">Transmembrane</keyword>
<keyword evidence="3" id="KW-1003">Cell membrane</keyword>
<accession>A0A151S3X2</accession>
<keyword evidence="11" id="KW-0325">Glycoprotein</keyword>